<dbReference type="EMBL" id="JBHSNP010000029">
    <property type="protein sequence ID" value="MFC5605071.1"/>
    <property type="molecule type" value="Genomic_DNA"/>
</dbReference>
<evidence type="ECO:0000313" key="3">
    <source>
        <dbReference type="EMBL" id="MFC5605071.1"/>
    </source>
</evidence>
<comment type="similarity">
    <text evidence="1">Belongs to the AHA1 family.</text>
</comment>
<comment type="caution">
    <text evidence="3">The sequence shown here is derived from an EMBL/GenBank/DDBJ whole genome shotgun (WGS) entry which is preliminary data.</text>
</comment>
<dbReference type="SUPFAM" id="SSF55961">
    <property type="entry name" value="Bet v1-like"/>
    <property type="match status" value="1"/>
</dbReference>
<dbReference type="SUPFAM" id="SSF50156">
    <property type="entry name" value="PDZ domain-like"/>
    <property type="match status" value="1"/>
</dbReference>
<dbReference type="Pfam" id="PF13180">
    <property type="entry name" value="PDZ_2"/>
    <property type="match status" value="1"/>
</dbReference>
<proteinExistence type="inferred from homology"/>
<dbReference type="Proteomes" id="UP001596071">
    <property type="component" value="Unassembled WGS sequence"/>
</dbReference>
<dbReference type="Gene3D" id="2.30.42.10">
    <property type="match status" value="1"/>
</dbReference>
<dbReference type="InterPro" id="IPR036034">
    <property type="entry name" value="PDZ_sf"/>
</dbReference>
<protein>
    <submittedName>
        <fullName evidence="3">SRPBCC domain-containing protein</fullName>
    </submittedName>
</protein>
<dbReference type="CDD" id="cd06779">
    <property type="entry name" value="cpPDZ_Deg_HtrA-like"/>
    <property type="match status" value="1"/>
</dbReference>
<reference evidence="4" key="1">
    <citation type="journal article" date="2019" name="Int. J. Syst. Evol. Microbiol.">
        <title>The Global Catalogue of Microorganisms (GCM) 10K type strain sequencing project: providing services to taxonomists for standard genome sequencing and annotation.</title>
        <authorList>
            <consortium name="The Broad Institute Genomics Platform"/>
            <consortium name="The Broad Institute Genome Sequencing Center for Infectious Disease"/>
            <person name="Wu L."/>
            <person name="Ma J."/>
        </authorList>
    </citation>
    <scope>NUCLEOTIDE SEQUENCE [LARGE SCALE GENOMIC DNA]</scope>
    <source>
        <strain evidence="4">KACC 11299</strain>
    </source>
</reference>
<dbReference type="PROSITE" id="PS50106">
    <property type="entry name" value="PDZ"/>
    <property type="match status" value="1"/>
</dbReference>
<dbReference type="RefSeq" id="WP_381447549.1">
    <property type="nucleotide sequence ID" value="NZ_JBHSNP010000029.1"/>
</dbReference>
<dbReference type="InterPro" id="IPR013538">
    <property type="entry name" value="ASHA1/2-like_C"/>
</dbReference>
<dbReference type="CDD" id="cd07814">
    <property type="entry name" value="SRPBCC_CalC_Aha1-like"/>
    <property type="match status" value="1"/>
</dbReference>
<name>A0ABW0U357_9BACL</name>
<dbReference type="Pfam" id="PF08327">
    <property type="entry name" value="AHSA1"/>
    <property type="match status" value="1"/>
</dbReference>
<accession>A0ABW0U357</accession>
<gene>
    <name evidence="3" type="ORF">ACFPTP_17670</name>
</gene>
<keyword evidence="4" id="KW-1185">Reference proteome</keyword>
<evidence type="ECO:0000313" key="4">
    <source>
        <dbReference type="Proteomes" id="UP001596071"/>
    </source>
</evidence>
<evidence type="ECO:0000259" key="2">
    <source>
        <dbReference type="PROSITE" id="PS50106"/>
    </source>
</evidence>
<dbReference type="SMART" id="SM00228">
    <property type="entry name" value="PDZ"/>
    <property type="match status" value="1"/>
</dbReference>
<sequence>MEKVIDSVKREIFVKASPEKVWKALTIPEERNRWETKHCELDIRIWGTVSLDYGWGVSYVGTIIELEENRKLVLEGEDKERTTWTITPQDGGSVVAIVYTGMWSGDFEMMQADNMAFGTYQFMRNLKNVYEGNEDLRSRFWRSWIGVLHRTNPSGISGAKVVKIQPNTPADGLVEVGDVITHVNSLETTSYDDVEIIVSETKPNKMIMLTVIRDGRQLELELMTVPYGQTVKGD</sequence>
<dbReference type="InterPro" id="IPR001478">
    <property type="entry name" value="PDZ"/>
</dbReference>
<dbReference type="Gene3D" id="3.30.530.20">
    <property type="match status" value="1"/>
</dbReference>
<evidence type="ECO:0000256" key="1">
    <source>
        <dbReference type="ARBA" id="ARBA00006817"/>
    </source>
</evidence>
<feature type="domain" description="PDZ" evidence="2">
    <location>
        <begin position="158"/>
        <end position="213"/>
    </location>
</feature>
<dbReference type="InterPro" id="IPR023393">
    <property type="entry name" value="START-like_dom_sf"/>
</dbReference>
<organism evidence="3 4">
    <name type="scientific">Sporosarcina koreensis</name>
    <dbReference type="NCBI Taxonomy" id="334735"/>
    <lineage>
        <taxon>Bacteria</taxon>
        <taxon>Bacillati</taxon>
        <taxon>Bacillota</taxon>
        <taxon>Bacilli</taxon>
        <taxon>Bacillales</taxon>
        <taxon>Caryophanaceae</taxon>
        <taxon>Sporosarcina</taxon>
    </lineage>
</organism>